<gene>
    <name evidence="2" type="ORF">HMPREF0083_05690</name>
</gene>
<feature type="chain" id="PRO_5039462034" evidence="1">
    <location>
        <begin position="26"/>
        <end position="354"/>
    </location>
</feature>
<comment type="caution">
    <text evidence="2">The sequence shown here is derived from an EMBL/GenBank/DDBJ whole genome shotgun (WGS) entry which is preliminary data.</text>
</comment>
<dbReference type="AlphaFoldDB" id="U1XZK1"/>
<dbReference type="GeneID" id="92841889"/>
<dbReference type="PATRIC" id="fig|649747.3.peg.5103"/>
<proteinExistence type="predicted"/>
<dbReference type="STRING" id="649747.HMPREF0083_05690"/>
<dbReference type="RefSeq" id="WP_021619578.1">
    <property type="nucleotide sequence ID" value="NZ_KE952690.1"/>
</dbReference>
<name>U1XZK1_ANEAE</name>
<accession>U1XZK1</accession>
<organism evidence="2 3">
    <name type="scientific">Aneurinibacillus aneurinilyticus ATCC 12856</name>
    <dbReference type="NCBI Taxonomy" id="649747"/>
    <lineage>
        <taxon>Bacteria</taxon>
        <taxon>Bacillati</taxon>
        <taxon>Bacillota</taxon>
        <taxon>Bacilli</taxon>
        <taxon>Bacillales</taxon>
        <taxon>Paenibacillaceae</taxon>
        <taxon>Aneurinibacillus group</taxon>
        <taxon>Aneurinibacillus</taxon>
    </lineage>
</organism>
<evidence type="ECO:0000256" key="1">
    <source>
        <dbReference type="SAM" id="SignalP"/>
    </source>
</evidence>
<dbReference type="EMBL" id="AWSJ01000359">
    <property type="protein sequence ID" value="ERI05407.1"/>
    <property type="molecule type" value="Genomic_DNA"/>
</dbReference>
<feature type="signal peptide" evidence="1">
    <location>
        <begin position="1"/>
        <end position="25"/>
    </location>
</feature>
<protein>
    <submittedName>
        <fullName evidence="2">Uncharacterized protein</fullName>
    </submittedName>
</protein>
<reference evidence="2 3" key="1">
    <citation type="submission" date="2013-08" db="EMBL/GenBank/DDBJ databases">
        <authorList>
            <person name="Weinstock G."/>
            <person name="Sodergren E."/>
            <person name="Wylie T."/>
            <person name="Fulton L."/>
            <person name="Fulton R."/>
            <person name="Fronick C."/>
            <person name="O'Laughlin M."/>
            <person name="Godfrey J."/>
            <person name="Miner T."/>
            <person name="Herter B."/>
            <person name="Appelbaum E."/>
            <person name="Cordes M."/>
            <person name="Lek S."/>
            <person name="Wollam A."/>
            <person name="Pepin K.H."/>
            <person name="Palsikar V.B."/>
            <person name="Mitreva M."/>
            <person name="Wilson R.K."/>
        </authorList>
    </citation>
    <scope>NUCLEOTIDE SEQUENCE [LARGE SCALE GENOMIC DNA]</scope>
    <source>
        <strain evidence="2 3">ATCC 12856</strain>
    </source>
</reference>
<sequence length="354" mass="40070">MKKTTASFLAFSLLFGGTITYPVAAAPIKKDSKPVQKTTPEQQTFKKWTVNQAIDQFKKANLEVGNHYKMTKKDYGYAPMVAIEAERIFIPSLGEGNGGRIYSFNSKADLEKMKKYYESFGKENSAFFSWVLVKDNILFQINGKLPEEKAKKYQAVLNSLGTNTIPKYPTDINASQKTEVVQKPVKAPTINSEKVISNDLPISQKQNNVPKAEEKLKMTDDEFEKYLNDKYGNLVLDGKTIGFEWKVNPYNLYDIDVNISGKINNDDYSSWLNLLIKGKKDEIKKFFVEIANETAKNYENKKFSGSVIYQDEYSFYPTSSKPGNISVTIDGNFLVTKSIVSFYNFGNGTKVDID</sequence>
<dbReference type="Proteomes" id="UP000016511">
    <property type="component" value="Unassembled WGS sequence"/>
</dbReference>
<dbReference type="HOGENOM" id="CLU_782215_0_0_9"/>
<evidence type="ECO:0000313" key="2">
    <source>
        <dbReference type="EMBL" id="ERI05407.1"/>
    </source>
</evidence>
<evidence type="ECO:0000313" key="3">
    <source>
        <dbReference type="Proteomes" id="UP000016511"/>
    </source>
</evidence>
<dbReference type="eggNOG" id="ENOG50331IF">
    <property type="taxonomic scope" value="Bacteria"/>
</dbReference>
<keyword evidence="1" id="KW-0732">Signal</keyword>
<keyword evidence="3" id="KW-1185">Reference proteome</keyword>